<dbReference type="Proteomes" id="UP000054092">
    <property type="component" value="Unassembled WGS sequence"/>
</dbReference>
<sequence length="504" mass="55338">MSKPILEVSDLKKTYETSGTKALNGVTLSFFPGELISLLGENAAGKTTLMKAIVGIEKPDSGSMLLKREPYSPSNPSQALKMGIGMVPQNLRVIDRLTVLENLLIARKANRLKRTAKSYREYIETLIGRYQLQLPLDREVGTLSLAERQRVEILRLLQNSPDILIFDEPTALISEKEKAELFETFNKLKGEGKSVVFITHKLREAYSVSDRIYLIRSGVIVGSFRKDEISVEGLYDLMAGEESPGSSVRSSLSEDVVLKVEKICVESSVEGSDAVRDVSFEARKGELIAITGVAGNGQEELQEGLFGVRKVISGRILLGGIDVTNLPPHRLRRLGVASLPSDRDKLASCRGSSIRDNLVIQRVLSGGWVVSGREMDNYARELLSKYGVVFGSIGDPVFTLSGGNLQKLLLAREISSEPKLLLLGEPFRGLDVKHLEKLRSTLESIKEKMAIVIFTSDLDEALIVADRVVVMSEGRIVFSGANGPALSKRAIGEHFAGTLREDQR</sequence>
<protein>
    <submittedName>
        <fullName evidence="6">ATPase component of uncharacterized ABC-type transporter</fullName>
    </submittedName>
</protein>
<evidence type="ECO:0000313" key="7">
    <source>
        <dbReference type="Proteomes" id="UP000054092"/>
    </source>
</evidence>
<evidence type="ECO:0000256" key="3">
    <source>
        <dbReference type="ARBA" id="ARBA00022741"/>
    </source>
</evidence>
<dbReference type="SMART" id="SM00382">
    <property type="entry name" value="AAA"/>
    <property type="match status" value="2"/>
</dbReference>
<reference evidence="7" key="1">
    <citation type="journal article" date="2015" name="MBio">
        <title>Genome-Resolved Metagenomic Analysis Reveals Roles for Candidate Phyla and Other Microbial Community Members in Biogeochemical Transformations in Oil Reservoirs.</title>
        <authorList>
            <person name="Hu P."/>
            <person name="Tom L."/>
            <person name="Singh A."/>
            <person name="Thomas B.C."/>
            <person name="Baker B.J."/>
            <person name="Piceno Y.M."/>
            <person name="Andersen G.L."/>
            <person name="Banfield J.F."/>
        </authorList>
    </citation>
    <scope>NUCLEOTIDE SEQUENCE [LARGE SCALE GENOMIC DNA]</scope>
</reference>
<evidence type="ECO:0000259" key="5">
    <source>
        <dbReference type="PROSITE" id="PS50893"/>
    </source>
</evidence>
<dbReference type="GO" id="GO:0016887">
    <property type="term" value="F:ATP hydrolysis activity"/>
    <property type="evidence" value="ECO:0007669"/>
    <property type="project" value="InterPro"/>
</dbReference>
<accession>A0A117M3F3</accession>
<keyword evidence="2" id="KW-0677">Repeat</keyword>
<dbReference type="InterPro" id="IPR050107">
    <property type="entry name" value="ABC_carbohydrate_import_ATPase"/>
</dbReference>
<dbReference type="Gene3D" id="3.40.50.300">
    <property type="entry name" value="P-loop containing nucleotide triphosphate hydrolases"/>
    <property type="match status" value="2"/>
</dbReference>
<name>A0A117M3F3_9BACT</name>
<comment type="caution">
    <text evidence="6">The sequence shown here is derived from an EMBL/GenBank/DDBJ whole genome shotgun (WGS) entry which is preliminary data.</text>
</comment>
<evidence type="ECO:0000313" key="6">
    <source>
        <dbReference type="EMBL" id="KUK82242.1"/>
    </source>
</evidence>
<dbReference type="PANTHER" id="PTHR43790:SF9">
    <property type="entry name" value="GALACTOFURANOSE TRANSPORTER ATP-BINDING PROTEIN YTFR"/>
    <property type="match status" value="1"/>
</dbReference>
<keyword evidence="4" id="KW-0067">ATP-binding</keyword>
<evidence type="ECO:0000256" key="1">
    <source>
        <dbReference type="ARBA" id="ARBA00022448"/>
    </source>
</evidence>
<evidence type="ECO:0000256" key="2">
    <source>
        <dbReference type="ARBA" id="ARBA00022737"/>
    </source>
</evidence>
<dbReference type="SUPFAM" id="SSF52540">
    <property type="entry name" value="P-loop containing nucleoside triphosphate hydrolases"/>
    <property type="match status" value="2"/>
</dbReference>
<dbReference type="InterPro" id="IPR003593">
    <property type="entry name" value="AAA+_ATPase"/>
</dbReference>
<dbReference type="AlphaFoldDB" id="A0A117M3F3"/>
<dbReference type="CDD" id="cd03216">
    <property type="entry name" value="ABC_Carb_Monos_I"/>
    <property type="match status" value="1"/>
</dbReference>
<feature type="domain" description="ABC transporter" evidence="5">
    <location>
        <begin position="6"/>
        <end position="242"/>
    </location>
</feature>
<keyword evidence="1" id="KW-0813">Transport</keyword>
<dbReference type="PANTHER" id="PTHR43790">
    <property type="entry name" value="CARBOHYDRATE TRANSPORT ATP-BINDING PROTEIN MG119-RELATED"/>
    <property type="match status" value="1"/>
</dbReference>
<organism evidence="6 7">
    <name type="scientific">Mesotoga prima</name>
    <dbReference type="NCBI Taxonomy" id="1184387"/>
    <lineage>
        <taxon>Bacteria</taxon>
        <taxon>Thermotogati</taxon>
        <taxon>Thermotogota</taxon>
        <taxon>Thermotogae</taxon>
        <taxon>Kosmotogales</taxon>
        <taxon>Kosmotogaceae</taxon>
        <taxon>Mesotoga</taxon>
    </lineage>
</organism>
<evidence type="ECO:0000256" key="4">
    <source>
        <dbReference type="ARBA" id="ARBA00022840"/>
    </source>
</evidence>
<dbReference type="PATRIC" id="fig|1184387.3.peg.341"/>
<dbReference type="GO" id="GO:0005524">
    <property type="term" value="F:ATP binding"/>
    <property type="evidence" value="ECO:0007669"/>
    <property type="project" value="UniProtKB-KW"/>
</dbReference>
<keyword evidence="3" id="KW-0547">Nucleotide-binding</keyword>
<proteinExistence type="predicted"/>
<dbReference type="EMBL" id="LGGP01000008">
    <property type="protein sequence ID" value="KUK82242.1"/>
    <property type="molecule type" value="Genomic_DNA"/>
</dbReference>
<dbReference type="PROSITE" id="PS00211">
    <property type="entry name" value="ABC_TRANSPORTER_1"/>
    <property type="match status" value="1"/>
</dbReference>
<dbReference type="InterPro" id="IPR017871">
    <property type="entry name" value="ABC_transporter-like_CS"/>
</dbReference>
<dbReference type="Pfam" id="PF00005">
    <property type="entry name" value="ABC_tran"/>
    <property type="match status" value="2"/>
</dbReference>
<dbReference type="CDD" id="cd03215">
    <property type="entry name" value="ABC_Carb_Monos_II"/>
    <property type="match status" value="1"/>
</dbReference>
<gene>
    <name evidence="6" type="ORF">XD94_0094</name>
</gene>
<dbReference type="PROSITE" id="PS50893">
    <property type="entry name" value="ABC_TRANSPORTER_2"/>
    <property type="match status" value="2"/>
</dbReference>
<dbReference type="InterPro" id="IPR003439">
    <property type="entry name" value="ABC_transporter-like_ATP-bd"/>
</dbReference>
<feature type="domain" description="ABC transporter" evidence="5">
    <location>
        <begin position="258"/>
        <end position="498"/>
    </location>
</feature>
<dbReference type="InterPro" id="IPR027417">
    <property type="entry name" value="P-loop_NTPase"/>
</dbReference>